<evidence type="ECO:0000256" key="1">
    <source>
        <dbReference type="SAM" id="MobiDB-lite"/>
    </source>
</evidence>
<dbReference type="EMBL" id="CATQJL010000305">
    <property type="protein sequence ID" value="CAJ0602852.1"/>
    <property type="molecule type" value="Genomic_DNA"/>
</dbReference>
<dbReference type="AlphaFoldDB" id="A0AA36H2R5"/>
<sequence length="222" mass="24793">MPRAAPPPQPRSLYECISKGVFSLKEAAQLVLRQKERNEFNQGAYEEFINSETTFRVISYCSDGLSGLTGSSLELRLIASQLQGDMLAAKVEKLTRQLELCGRGDQPPKLLAMTLRNCTKEWTLDAPSPFAKVGACYFATDLIGYGGEDARSGERLSEKLFFQSELFKALQIALRDVRNCRYDYEEEKFIPSSRKCKRAHVSDASEGEEQGENGFQAASVIK</sequence>
<keyword evidence="3" id="KW-1185">Reference proteome</keyword>
<feature type="region of interest" description="Disordered" evidence="1">
    <location>
        <begin position="201"/>
        <end position="222"/>
    </location>
</feature>
<evidence type="ECO:0000313" key="2">
    <source>
        <dbReference type="EMBL" id="CAJ0602852.1"/>
    </source>
</evidence>
<dbReference type="Proteomes" id="UP001176961">
    <property type="component" value="Unassembled WGS sequence"/>
</dbReference>
<protein>
    <submittedName>
        <fullName evidence="2">Uncharacterized protein</fullName>
    </submittedName>
</protein>
<organism evidence="2 3">
    <name type="scientific">Cylicocyclus nassatus</name>
    <name type="common">Nematode worm</name>
    <dbReference type="NCBI Taxonomy" id="53992"/>
    <lineage>
        <taxon>Eukaryota</taxon>
        <taxon>Metazoa</taxon>
        <taxon>Ecdysozoa</taxon>
        <taxon>Nematoda</taxon>
        <taxon>Chromadorea</taxon>
        <taxon>Rhabditida</taxon>
        <taxon>Rhabditina</taxon>
        <taxon>Rhabditomorpha</taxon>
        <taxon>Strongyloidea</taxon>
        <taxon>Strongylidae</taxon>
        <taxon>Cylicocyclus</taxon>
    </lineage>
</organism>
<accession>A0AA36H2R5</accession>
<reference evidence="2" key="1">
    <citation type="submission" date="2023-07" db="EMBL/GenBank/DDBJ databases">
        <authorList>
            <consortium name="CYATHOMIX"/>
        </authorList>
    </citation>
    <scope>NUCLEOTIDE SEQUENCE</scope>
    <source>
        <strain evidence="2">N/A</strain>
    </source>
</reference>
<comment type="caution">
    <text evidence="2">The sequence shown here is derived from an EMBL/GenBank/DDBJ whole genome shotgun (WGS) entry which is preliminary data.</text>
</comment>
<gene>
    <name evidence="2" type="ORF">CYNAS_LOCUS14835</name>
</gene>
<name>A0AA36H2R5_CYLNA</name>
<proteinExistence type="predicted"/>
<evidence type="ECO:0000313" key="3">
    <source>
        <dbReference type="Proteomes" id="UP001176961"/>
    </source>
</evidence>